<organism evidence="1">
    <name type="scientific">Klebsiella quasipneumoniae</name>
    <dbReference type="NCBI Taxonomy" id="1463165"/>
    <lineage>
        <taxon>Bacteria</taxon>
        <taxon>Pseudomonadati</taxon>
        <taxon>Pseudomonadota</taxon>
        <taxon>Gammaproteobacteria</taxon>
        <taxon>Enterobacterales</taxon>
        <taxon>Enterobacteriaceae</taxon>
        <taxon>Klebsiella/Raoultella group</taxon>
        <taxon>Klebsiella</taxon>
        <taxon>Klebsiella pneumoniae complex</taxon>
    </lineage>
</organism>
<accession>A0A6B7Q7D5</accession>
<dbReference type="AlphaFoldDB" id="A0A6B7Q7D5"/>
<sequence length="97" mass="11531">MLNSIYKHQHLWFTEKNWSWYDSQSPKAQQMSGQPTIVTGCGRPVAKWHPWNQMWYLVTVPGKGIMHEAADDIYSTPPEGQYIDPNELDSYWQWRPY</sequence>
<geneLocation type="plasmid" evidence="1">
    <name>pA2508-emrE</name>
</geneLocation>
<keyword evidence="1" id="KW-0614">Plasmid</keyword>
<dbReference type="EMBL" id="MN310379">
    <property type="protein sequence ID" value="QFX77689.1"/>
    <property type="molecule type" value="Genomic_DNA"/>
</dbReference>
<reference evidence="1" key="1">
    <citation type="submission" date="2019-08" db="EMBL/GenBank/DDBJ databases">
        <authorList>
            <person name="Xu Y."/>
        </authorList>
    </citation>
    <scope>NUCLEOTIDE SEQUENCE</scope>
    <source>
        <strain evidence="1">A2508</strain>
        <plasmid evidence="1">pA2508-emrE</plasmid>
    </source>
</reference>
<protein>
    <submittedName>
        <fullName evidence="1">Uncharacterized protein</fullName>
    </submittedName>
</protein>
<dbReference type="RefSeq" id="WP_124989603.1">
    <property type="nucleotide sequence ID" value="NZ_BQUD01000035.1"/>
</dbReference>
<proteinExistence type="predicted"/>
<evidence type="ECO:0000313" key="1">
    <source>
        <dbReference type="EMBL" id="QFX77689.1"/>
    </source>
</evidence>
<name>A0A6B7Q7D5_9ENTR</name>